<dbReference type="PANTHER" id="PTHR11808">
    <property type="entry name" value="TRANS-SULFURATION ENZYME FAMILY MEMBER"/>
    <property type="match status" value="1"/>
</dbReference>
<comment type="cofactor">
    <cofactor evidence="1">
        <name>pyridoxal 5'-phosphate</name>
        <dbReference type="ChEBI" id="CHEBI:597326"/>
    </cofactor>
</comment>
<proteinExistence type="predicted"/>
<keyword evidence="2" id="KW-0663">Pyridoxal phosphate</keyword>
<evidence type="ECO:0000256" key="1">
    <source>
        <dbReference type="ARBA" id="ARBA00001933"/>
    </source>
</evidence>
<sequence>MSTLNTVFDSIKTLLKNLPKNWLELTTHRLDIYRESQAKSEFLSELKGLISQGKIDSNNLEQLPTAYDYIRLGHQLSSLLEWVLAEINQVPDDQVITFASKTMPVLALLRHNTIHNRSTYIYWAENDSETWQGGPLIDEARLKSVYGYQYHMKKVTSVDEVPAHHDDHAMVVFVSQKPLTNNLSVNPNIDITVNVHPTFGSYVVIHHSSTNVKDHGQVPKHSTSAQIVGAVQHVRRRETIAMSPLNCYNALNEVLGISYQNTQLNTDAQTIVTQCIRDNTGSQAVPLVASSGLSIQYAILMGLVESALTTHPDKAIKIILPPNCYGGTNDQSRRVAELIPQVSIVDLLVDGGADLVNSLETTLETVAAEDGVPIILVEIPTNPRVEVPNMQLLGQTLKKQRLTATAIAAIEPTLMVDQTFCPNVQLLQAESELNGVKTISFASGSKFPSGGRCIAGYCAANQAASELMSLVAKHLKLSDNEADARQINTLAETMPSMPDRIIKAYRNTRDFVSRIQTLLPSSKVFYVTETMAKQGFMPSVFSLDLPVNEDSPQERMERQKELNKKLIQFMIGRHPNECKNCVSYGQLKGSYWTIPATSTQGTTKESDKDYVVRASLAPDVDVDSLLQSFAEFCKIHGL</sequence>
<comment type="caution">
    <text evidence="3">The sequence shown here is derived from an EMBL/GenBank/DDBJ whole genome shotgun (WGS) entry which is preliminary data.</text>
</comment>
<dbReference type="EMBL" id="JBHRTS010000002">
    <property type="protein sequence ID" value="MFC3193498.1"/>
    <property type="molecule type" value="Genomic_DNA"/>
</dbReference>
<gene>
    <name evidence="3" type="ORF">ACFODZ_04475</name>
</gene>
<evidence type="ECO:0000313" key="3">
    <source>
        <dbReference type="EMBL" id="MFC3193498.1"/>
    </source>
</evidence>
<dbReference type="InterPro" id="IPR015424">
    <property type="entry name" value="PyrdxlP-dep_Trfase"/>
</dbReference>
<reference evidence="4" key="1">
    <citation type="journal article" date="2019" name="Int. J. Syst. Evol. Microbiol.">
        <title>The Global Catalogue of Microorganisms (GCM) 10K type strain sequencing project: providing services to taxonomists for standard genome sequencing and annotation.</title>
        <authorList>
            <consortium name="The Broad Institute Genomics Platform"/>
            <consortium name="The Broad Institute Genome Sequencing Center for Infectious Disease"/>
            <person name="Wu L."/>
            <person name="Ma J."/>
        </authorList>
    </citation>
    <scope>NUCLEOTIDE SEQUENCE [LARGE SCALE GENOMIC DNA]</scope>
    <source>
        <strain evidence="4">KCTC 42953</strain>
    </source>
</reference>
<dbReference type="SUPFAM" id="SSF53383">
    <property type="entry name" value="PLP-dependent transferases"/>
    <property type="match status" value="1"/>
</dbReference>
<dbReference type="GO" id="GO:0016740">
    <property type="term" value="F:transferase activity"/>
    <property type="evidence" value="ECO:0007669"/>
    <property type="project" value="UniProtKB-KW"/>
</dbReference>
<keyword evidence="3" id="KW-0808">Transferase</keyword>
<accession>A0ABV7J9X4</accession>
<dbReference type="Proteomes" id="UP001595533">
    <property type="component" value="Unassembled WGS sequence"/>
</dbReference>
<dbReference type="RefSeq" id="WP_198538104.1">
    <property type="nucleotide sequence ID" value="NZ_JBHRTS010000002.1"/>
</dbReference>
<organism evidence="3 4">
    <name type="scientific">Marinicella sediminis</name>
    <dbReference type="NCBI Taxonomy" id="1792834"/>
    <lineage>
        <taxon>Bacteria</taxon>
        <taxon>Pseudomonadati</taxon>
        <taxon>Pseudomonadota</taxon>
        <taxon>Gammaproteobacteria</taxon>
        <taxon>Lysobacterales</taxon>
        <taxon>Marinicellaceae</taxon>
        <taxon>Marinicella</taxon>
    </lineage>
</organism>
<dbReference type="Gene3D" id="3.40.640.10">
    <property type="entry name" value="Type I PLP-dependent aspartate aminotransferase-like (Major domain)"/>
    <property type="match status" value="1"/>
</dbReference>
<evidence type="ECO:0000313" key="4">
    <source>
        <dbReference type="Proteomes" id="UP001595533"/>
    </source>
</evidence>
<dbReference type="InterPro" id="IPR000277">
    <property type="entry name" value="Cys/Met-Metab_PyrdxlP-dep_enz"/>
</dbReference>
<keyword evidence="4" id="KW-1185">Reference proteome</keyword>
<dbReference type="InterPro" id="IPR015421">
    <property type="entry name" value="PyrdxlP-dep_Trfase_major"/>
</dbReference>
<name>A0ABV7J9X4_9GAMM</name>
<evidence type="ECO:0000256" key="2">
    <source>
        <dbReference type="ARBA" id="ARBA00022898"/>
    </source>
</evidence>
<protein>
    <submittedName>
        <fullName evidence="3">PLP-dependent transferase</fullName>
    </submittedName>
</protein>